<evidence type="ECO:0000256" key="2">
    <source>
        <dbReference type="ARBA" id="ARBA00022692"/>
    </source>
</evidence>
<evidence type="ECO:0000256" key="3">
    <source>
        <dbReference type="ARBA" id="ARBA00022989"/>
    </source>
</evidence>
<feature type="transmembrane region" description="Helical" evidence="5">
    <location>
        <begin position="125"/>
        <end position="142"/>
    </location>
</feature>
<accession>A0ABS4E8M4</accession>
<dbReference type="InterPro" id="IPR002293">
    <property type="entry name" value="AA/rel_permease1"/>
</dbReference>
<evidence type="ECO:0000313" key="6">
    <source>
        <dbReference type="EMBL" id="MBP1854296.1"/>
    </source>
</evidence>
<protein>
    <submittedName>
        <fullName evidence="6">APA family basic amino acid/polyamine antiporter</fullName>
    </submittedName>
</protein>
<feature type="transmembrane region" description="Helical" evidence="5">
    <location>
        <begin position="390"/>
        <end position="410"/>
    </location>
</feature>
<dbReference type="PANTHER" id="PTHR11785">
    <property type="entry name" value="AMINO ACID TRANSPORTER"/>
    <property type="match status" value="1"/>
</dbReference>
<feature type="transmembrane region" description="Helical" evidence="5">
    <location>
        <begin position="226"/>
        <end position="251"/>
    </location>
</feature>
<dbReference type="Pfam" id="PF13520">
    <property type="entry name" value="AA_permease_2"/>
    <property type="match status" value="1"/>
</dbReference>
<evidence type="ECO:0000313" key="7">
    <source>
        <dbReference type="Proteomes" id="UP000767291"/>
    </source>
</evidence>
<keyword evidence="3 5" id="KW-1133">Transmembrane helix</keyword>
<dbReference type="Gene3D" id="1.20.1740.10">
    <property type="entry name" value="Amino acid/polyamine transporter I"/>
    <property type="match status" value="1"/>
</dbReference>
<feature type="transmembrane region" description="Helical" evidence="5">
    <location>
        <begin position="184"/>
        <end position="206"/>
    </location>
</feature>
<feature type="transmembrane region" description="Helical" evidence="5">
    <location>
        <begin position="349"/>
        <end position="370"/>
    </location>
</feature>
<feature type="transmembrane region" description="Helical" evidence="5">
    <location>
        <begin position="271"/>
        <end position="292"/>
    </location>
</feature>
<proteinExistence type="predicted"/>
<evidence type="ECO:0000256" key="4">
    <source>
        <dbReference type="ARBA" id="ARBA00023136"/>
    </source>
</evidence>
<dbReference type="PIRSF" id="PIRSF006060">
    <property type="entry name" value="AA_transporter"/>
    <property type="match status" value="1"/>
</dbReference>
<dbReference type="EMBL" id="JAGGJX010000001">
    <property type="protein sequence ID" value="MBP1854296.1"/>
    <property type="molecule type" value="Genomic_DNA"/>
</dbReference>
<evidence type="ECO:0000256" key="1">
    <source>
        <dbReference type="ARBA" id="ARBA00004141"/>
    </source>
</evidence>
<sequence length="438" mass="46128">MSNELKKTLGLSAAMSTVIGSVIGSGVFFKPQAVYALTGGEPGLGMLAWLFAGLMTIAAGLTAAEVAAMIPKTGGMMVYIKEIYGDKLGFLAGWMQIVLFFPGMAAALAVIFAQQFTEMIGATQFQLPVAIGLIIIVAFLNTMGSKTAGGIQTVSTVCKLIPLVVIMVFGFIKGSGEADVFRPLVGSGVSLGSVIGQVLIAILFAYEGWMNVGAIAGEMKNPGKDLPRAIIGGLTITTAVYFVINLAYLWVLPASQLALETSPASAVATKIFGDVGGTIISVGILISVFGTLNGYLLTGPRVVYTLAEDKTLPFSDKLAKLNGAKVPANAIIFMATIAGIYALTNQFNLLTDLAVFASWLFYVLTFIGVIKLRKTQPDTPRSYKVPLYPIIPLIAIISGSFVLINLLLFSGWGPRLVAFGSLGITALGLPIYLMNKKN</sequence>
<name>A0ABS4E8M4_9FIRM</name>
<reference evidence="6 7" key="1">
    <citation type="submission" date="2021-03" db="EMBL/GenBank/DDBJ databases">
        <title>Genomic Encyclopedia of Type Strains, Phase IV (KMG-IV): sequencing the most valuable type-strain genomes for metagenomic binning, comparative biology and taxonomic classification.</title>
        <authorList>
            <person name="Goeker M."/>
        </authorList>
    </citation>
    <scope>NUCLEOTIDE SEQUENCE [LARGE SCALE GENOMIC DNA]</scope>
    <source>
        <strain evidence="6 7">DSM 1289</strain>
    </source>
</reference>
<keyword evidence="4 5" id="KW-0472">Membrane</keyword>
<dbReference type="Proteomes" id="UP000767291">
    <property type="component" value="Unassembled WGS sequence"/>
</dbReference>
<feature type="transmembrane region" description="Helical" evidence="5">
    <location>
        <begin position="416"/>
        <end position="434"/>
    </location>
</feature>
<comment type="caution">
    <text evidence="6">The sequence shown here is derived from an EMBL/GenBank/DDBJ whole genome shotgun (WGS) entry which is preliminary data.</text>
</comment>
<organism evidence="6 7">
    <name type="scientific">Metaclostridioides mangenotii</name>
    <dbReference type="NCBI Taxonomy" id="1540"/>
    <lineage>
        <taxon>Bacteria</taxon>
        <taxon>Bacillati</taxon>
        <taxon>Bacillota</taxon>
        <taxon>Clostridia</taxon>
        <taxon>Peptostreptococcales</taxon>
        <taxon>Peptostreptococcaceae</taxon>
        <taxon>Metaclostridioides</taxon>
    </lineage>
</organism>
<gene>
    <name evidence="6" type="ORF">J2Z43_000686</name>
</gene>
<evidence type="ECO:0000256" key="5">
    <source>
        <dbReference type="SAM" id="Phobius"/>
    </source>
</evidence>
<keyword evidence="2 5" id="KW-0812">Transmembrane</keyword>
<feature type="transmembrane region" description="Helical" evidence="5">
    <location>
        <begin position="48"/>
        <end position="70"/>
    </location>
</feature>
<feature type="transmembrane region" description="Helical" evidence="5">
    <location>
        <begin position="154"/>
        <end position="172"/>
    </location>
</feature>
<feature type="transmembrane region" description="Helical" evidence="5">
    <location>
        <begin position="326"/>
        <end position="343"/>
    </location>
</feature>
<comment type="subcellular location">
    <subcellularLocation>
        <location evidence="1">Membrane</location>
        <topology evidence="1">Multi-pass membrane protein</topology>
    </subcellularLocation>
</comment>
<dbReference type="RefSeq" id="WP_209455836.1">
    <property type="nucleotide sequence ID" value="NZ_BAAACS010000017.1"/>
</dbReference>
<feature type="transmembrane region" description="Helical" evidence="5">
    <location>
        <begin position="91"/>
        <end position="113"/>
    </location>
</feature>
<dbReference type="InterPro" id="IPR050598">
    <property type="entry name" value="AminoAcid_Transporter"/>
</dbReference>
<keyword evidence="7" id="KW-1185">Reference proteome</keyword>
<dbReference type="PANTHER" id="PTHR11785:SF512">
    <property type="entry name" value="SOBREMESA, ISOFORM B"/>
    <property type="match status" value="1"/>
</dbReference>